<keyword evidence="3" id="KW-1185">Reference proteome</keyword>
<sequence>MLEEFNSLKSIANKPQINTCNVTISSCMRNQILQFYQPIQTSQCNKNLAYFFKKCSRKNYQDLELPEILENQWINNFVENQLNFKLDFLPVEFEYLRVYNSGKHMCVSAQSSTGRVQITKSAEDPLDSGFKVYYHKDRQQFKKLVFLFLDFHQSPLQYSYLINYYAELKIQLVIPDIQQILHISLKHLKQSFISELKQNLCLFARHYSSDFSVMCHGASSYIGCLLKNQKLFTGKLILLNPIISVHIPEKQEKREATVQAEKNNDYHDSFSIHTDSGNSVAQNSSFQQLQNIDSFGNSYISEAQKPKQFTIKMMPIIKLRTETFIANLQSNDIDMIIEEENETAQLVEIIDEVIQLVYQEQNVLQLFGEINYKPRKSLEQFQGITNFFRPLQAQIKDLKSSLPLMLVMCNARLVQNYMENMPQNKKFYKQIINFLFITRQSVTIPQNTIILVGSHNRFLNNTLLRKLYACENITTRTILGVGYDVLMSAFQTVAKFI</sequence>
<gene>
    <name evidence="1" type="ORF">SS50377_15496</name>
    <name evidence="2" type="ORF">SS50377_24690</name>
</gene>
<evidence type="ECO:0000313" key="1">
    <source>
        <dbReference type="EMBL" id="EST44498.1"/>
    </source>
</evidence>
<evidence type="ECO:0000313" key="3">
    <source>
        <dbReference type="Proteomes" id="UP000018208"/>
    </source>
</evidence>
<protein>
    <submittedName>
        <fullName evidence="1">Uncharacterized protein</fullName>
    </submittedName>
</protein>
<reference evidence="1 2" key="1">
    <citation type="journal article" date="2014" name="PLoS Genet.">
        <title>The Genome of Spironucleus salmonicida Highlights a Fish Pathogen Adapted to Fluctuating Environments.</title>
        <authorList>
            <person name="Xu F."/>
            <person name="Jerlstrom-Hultqvist J."/>
            <person name="Einarsson E."/>
            <person name="Astvaldsson A."/>
            <person name="Svard S.G."/>
            <person name="Andersson J.O."/>
        </authorList>
    </citation>
    <scope>NUCLEOTIDE SEQUENCE</scope>
    <source>
        <strain evidence="2">ATCC 50377</strain>
    </source>
</reference>
<dbReference type="Proteomes" id="UP000018208">
    <property type="component" value="Unassembled WGS sequence"/>
</dbReference>
<dbReference type="AlphaFoldDB" id="V6LJE3"/>
<organism evidence="1">
    <name type="scientific">Spironucleus salmonicida</name>
    <dbReference type="NCBI Taxonomy" id="348837"/>
    <lineage>
        <taxon>Eukaryota</taxon>
        <taxon>Metamonada</taxon>
        <taxon>Diplomonadida</taxon>
        <taxon>Hexamitidae</taxon>
        <taxon>Hexamitinae</taxon>
        <taxon>Spironucleus</taxon>
    </lineage>
</organism>
<dbReference type="VEuPathDB" id="GiardiaDB:SS50377_24690"/>
<dbReference type="EMBL" id="AUWU02000005">
    <property type="protein sequence ID" value="KAH0572579.1"/>
    <property type="molecule type" value="Genomic_DNA"/>
</dbReference>
<name>V6LJE3_9EUKA</name>
<reference evidence="2" key="2">
    <citation type="submission" date="2020-12" db="EMBL/GenBank/DDBJ databases">
        <title>New Spironucleus salmonicida genome in near-complete chromosomes.</title>
        <authorList>
            <person name="Xu F."/>
            <person name="Kurt Z."/>
            <person name="Jimenez-Gonzalez A."/>
            <person name="Astvaldsson A."/>
            <person name="Andersson J.O."/>
            <person name="Svard S.G."/>
        </authorList>
    </citation>
    <scope>NUCLEOTIDE SEQUENCE</scope>
    <source>
        <strain evidence="2">ATCC 50377</strain>
    </source>
</reference>
<accession>V6LJE3</accession>
<evidence type="ECO:0000313" key="2">
    <source>
        <dbReference type="EMBL" id="KAH0572579.1"/>
    </source>
</evidence>
<proteinExistence type="predicted"/>
<dbReference type="EMBL" id="KI546115">
    <property type="protein sequence ID" value="EST44498.1"/>
    <property type="molecule type" value="Genomic_DNA"/>
</dbReference>